<gene>
    <name evidence="1" type="ORF">SAMN05216240_0325</name>
</gene>
<evidence type="ECO:0000313" key="1">
    <source>
        <dbReference type="EMBL" id="SMR91239.1"/>
    </source>
</evidence>
<keyword evidence="2" id="KW-1185">Reference proteome</keyword>
<accession>A0ABY1S5B0</accession>
<dbReference type="Proteomes" id="UP000196803">
    <property type="component" value="Unassembled WGS sequence"/>
</dbReference>
<dbReference type="EMBL" id="FXXC01000001">
    <property type="protein sequence ID" value="SMR91239.1"/>
    <property type="molecule type" value="Genomic_DNA"/>
</dbReference>
<comment type="caution">
    <text evidence="1">The sequence shown here is derived from an EMBL/GenBank/DDBJ whole genome shotgun (WGS) entry which is preliminary data.</text>
</comment>
<protein>
    <submittedName>
        <fullName evidence="1">Uncharacterized protein</fullName>
    </submittedName>
</protein>
<organism evidence="1 2">
    <name type="scientific">Caldicellulosiruptor bescii</name>
    <name type="common">Anaerocellum thermophilum</name>
    <dbReference type="NCBI Taxonomy" id="31899"/>
    <lineage>
        <taxon>Bacteria</taxon>
        <taxon>Bacillati</taxon>
        <taxon>Bacillota</taxon>
        <taxon>Bacillota incertae sedis</taxon>
        <taxon>Caldicellulosiruptorales</taxon>
        <taxon>Caldicellulosiruptoraceae</taxon>
        <taxon>Caldicellulosiruptor</taxon>
    </lineage>
</organism>
<sequence>MDSLQNATRNKWLSFQAAVCCFYYTPQKPTSQYMPKFVFCCRPPGVFGGIAGRQELVNTKANLSLIFLNTWSHIEEYKQT</sequence>
<name>A0ABY1S5B0_CALBS</name>
<proteinExistence type="predicted"/>
<evidence type="ECO:0000313" key="2">
    <source>
        <dbReference type="Proteomes" id="UP000196803"/>
    </source>
</evidence>
<reference evidence="1 2" key="1">
    <citation type="submission" date="2017-05" db="EMBL/GenBank/DDBJ databases">
        <authorList>
            <person name="Varghese N."/>
            <person name="Submissions S."/>
        </authorList>
    </citation>
    <scope>NUCLEOTIDE SEQUENCE [LARGE SCALE GENOMIC DNA]</scope>
    <source>
        <strain evidence="1 2">MACB1020</strain>
    </source>
</reference>